<keyword evidence="1" id="KW-0472">Membrane</keyword>
<comment type="caution">
    <text evidence="2">The sequence shown here is derived from an EMBL/GenBank/DDBJ whole genome shotgun (WGS) entry which is preliminary data.</text>
</comment>
<feature type="transmembrane region" description="Helical" evidence="1">
    <location>
        <begin position="135"/>
        <end position="154"/>
    </location>
</feature>
<evidence type="ECO:0000313" key="3">
    <source>
        <dbReference type="Proteomes" id="UP000252085"/>
    </source>
</evidence>
<sequence length="226" mass="25899">MTETNILEQAKQGETQAIVSLMNKALEPKGITVQVSIKDDSLTITAEAKEVPEQSFFVDYVQKSIAKLNLARIKFLYIRGQVTGSKFPTWRQTINLKENEVLPTPIINAQTFSFNSKAKKNHFNIFNILVQFREVINTVFLGGILGILVFNLWWQQQPKNLQYEYKIESFDDIVFDIGINKLGDEGWELVFARRALAGEDDSRKGVYECIFRRAKVKESNKLISTQ</sequence>
<name>A0A367R6G8_NOSPU</name>
<evidence type="ECO:0008006" key="4">
    <source>
        <dbReference type="Google" id="ProtNLM"/>
    </source>
</evidence>
<dbReference type="EMBL" id="LXQE01000169">
    <property type="protein sequence ID" value="RCJ32088.1"/>
    <property type="molecule type" value="Genomic_DNA"/>
</dbReference>
<reference evidence="3" key="1">
    <citation type="submission" date="2016-04" db="EMBL/GenBank/DDBJ databases">
        <authorList>
            <person name="Tabuchi Yagui T.R."/>
        </authorList>
    </citation>
    <scope>NUCLEOTIDE SEQUENCE [LARGE SCALE GENOMIC DNA]</scope>
</reference>
<proteinExistence type="predicted"/>
<evidence type="ECO:0000256" key="1">
    <source>
        <dbReference type="SAM" id="Phobius"/>
    </source>
</evidence>
<evidence type="ECO:0000313" key="2">
    <source>
        <dbReference type="EMBL" id="RCJ32088.1"/>
    </source>
</evidence>
<keyword evidence="1" id="KW-1133">Transmembrane helix</keyword>
<protein>
    <recommendedName>
        <fullName evidence="4">DUF4177 domain-containing protein</fullName>
    </recommendedName>
</protein>
<dbReference type="Proteomes" id="UP000252085">
    <property type="component" value="Unassembled WGS sequence"/>
</dbReference>
<dbReference type="AlphaFoldDB" id="A0A367R6G8"/>
<keyword evidence="1" id="KW-0812">Transmembrane</keyword>
<accession>A0A367R6G8</accession>
<organism evidence="2 3">
    <name type="scientific">Nostoc punctiforme NIES-2108</name>
    <dbReference type="NCBI Taxonomy" id="1356359"/>
    <lineage>
        <taxon>Bacteria</taxon>
        <taxon>Bacillati</taxon>
        <taxon>Cyanobacteriota</taxon>
        <taxon>Cyanophyceae</taxon>
        <taxon>Nostocales</taxon>
        <taxon>Nostocaceae</taxon>
        <taxon>Nostoc</taxon>
    </lineage>
</organism>
<gene>
    <name evidence="2" type="ORF">A6769_29145</name>
</gene>